<gene>
    <name evidence="2" type="ORF">SAMN05216352_106134</name>
</gene>
<organism evidence="2 3">
    <name type="scientific">Alteribacillus bidgolensis</name>
    <dbReference type="NCBI Taxonomy" id="930129"/>
    <lineage>
        <taxon>Bacteria</taxon>
        <taxon>Bacillati</taxon>
        <taxon>Bacillota</taxon>
        <taxon>Bacilli</taxon>
        <taxon>Bacillales</taxon>
        <taxon>Bacillaceae</taxon>
        <taxon>Alteribacillus</taxon>
    </lineage>
</organism>
<dbReference type="OrthoDB" id="9775118at2"/>
<dbReference type="GO" id="GO:0009166">
    <property type="term" value="P:nucleotide catabolic process"/>
    <property type="evidence" value="ECO:0007669"/>
    <property type="project" value="InterPro"/>
</dbReference>
<dbReference type="RefSeq" id="WP_091585065.1">
    <property type="nucleotide sequence ID" value="NZ_FNDU01000006.1"/>
</dbReference>
<sequence>MLSDTPIKSIYFKDLTYNGADVTEEQEFLVVTNNYRAGGGGGHLADAEQETILASTDENRHIIIDYIMEQDGPISPEPTDNWKLSDIETNGDVIFVSPSEAESSAYETDEIDYLRETENGMDVFAYRFDKTDEEDDEEDSEHPRKGIGKNRSTLVKKKNQIMLKDQSE</sequence>
<evidence type="ECO:0000256" key="1">
    <source>
        <dbReference type="SAM" id="MobiDB-lite"/>
    </source>
</evidence>
<dbReference type="AlphaFoldDB" id="A0A1G8JBE1"/>
<dbReference type="InterPro" id="IPR036907">
    <property type="entry name" value="5'-Nucleotdase_C_sf"/>
</dbReference>
<evidence type="ECO:0000313" key="2">
    <source>
        <dbReference type="EMBL" id="SDI28555.1"/>
    </source>
</evidence>
<accession>A0A1G8JBE1</accession>
<dbReference type="EMBL" id="FNDU01000006">
    <property type="protein sequence ID" value="SDI28555.1"/>
    <property type="molecule type" value="Genomic_DNA"/>
</dbReference>
<dbReference type="Gene3D" id="3.90.780.10">
    <property type="entry name" value="5'-Nucleotidase, C-terminal domain"/>
    <property type="match status" value="1"/>
</dbReference>
<dbReference type="GO" id="GO:0016787">
    <property type="term" value="F:hydrolase activity"/>
    <property type="evidence" value="ECO:0007669"/>
    <property type="project" value="InterPro"/>
</dbReference>
<keyword evidence="3" id="KW-1185">Reference proteome</keyword>
<dbReference type="SUPFAM" id="SSF55816">
    <property type="entry name" value="5'-nucleotidase (syn. UDP-sugar hydrolase), C-terminal domain"/>
    <property type="match status" value="1"/>
</dbReference>
<dbReference type="Proteomes" id="UP000199017">
    <property type="component" value="Unassembled WGS sequence"/>
</dbReference>
<feature type="compositionally biased region" description="Acidic residues" evidence="1">
    <location>
        <begin position="131"/>
        <end position="140"/>
    </location>
</feature>
<feature type="region of interest" description="Disordered" evidence="1">
    <location>
        <begin position="129"/>
        <end position="152"/>
    </location>
</feature>
<evidence type="ECO:0000313" key="3">
    <source>
        <dbReference type="Proteomes" id="UP000199017"/>
    </source>
</evidence>
<reference evidence="2 3" key="1">
    <citation type="submission" date="2016-10" db="EMBL/GenBank/DDBJ databases">
        <authorList>
            <person name="de Groot N.N."/>
        </authorList>
    </citation>
    <scope>NUCLEOTIDE SEQUENCE [LARGE SCALE GENOMIC DNA]</scope>
    <source>
        <strain evidence="3">P4B,CCM 7963,CECT 7998,DSM 25260,IBRC-M 10614,KCTC 13821</strain>
    </source>
</reference>
<protein>
    <submittedName>
        <fullName evidence="2">2',3'-cyclic-nucleotide 2'-phosphodiesterase / 3'-nucleotidase / 5'-nucleotidase</fullName>
    </submittedName>
</protein>
<dbReference type="STRING" id="930129.SAMN05216352_106134"/>
<name>A0A1G8JBE1_9BACI</name>
<proteinExistence type="predicted"/>